<dbReference type="AlphaFoldDB" id="A0A2M8TUY5"/>
<dbReference type="Gene3D" id="1.10.8.330">
    <property type="entry name" value="PG0816-like"/>
    <property type="match status" value="1"/>
</dbReference>
<proteinExistence type="predicted"/>
<reference evidence="1 2" key="1">
    <citation type="submission" date="2017-11" db="EMBL/GenBank/DDBJ databases">
        <title>Genome sequencing of Prevotella intermedia KCOM 2832.</title>
        <authorList>
            <person name="Kook J.-K."/>
            <person name="Park S.-N."/>
            <person name="Lim Y.K."/>
        </authorList>
    </citation>
    <scope>NUCLEOTIDE SEQUENCE [LARGE SCALE GENOMIC DNA]</scope>
    <source>
        <strain evidence="1 2">KCOM 2832</strain>
    </source>
</reference>
<dbReference type="InterPro" id="IPR015082">
    <property type="entry name" value="DUF1896"/>
</dbReference>
<dbReference type="Proteomes" id="UP000229884">
    <property type="component" value="Unassembled WGS sequence"/>
</dbReference>
<gene>
    <name evidence="1" type="ORF">CTM58_06435</name>
</gene>
<evidence type="ECO:0000313" key="1">
    <source>
        <dbReference type="EMBL" id="PJI27756.1"/>
    </source>
</evidence>
<dbReference type="Gene3D" id="1.10.8.340">
    <property type="entry name" value="PG0816-like"/>
    <property type="match status" value="1"/>
</dbReference>
<evidence type="ECO:0000313" key="2">
    <source>
        <dbReference type="Proteomes" id="UP000229884"/>
    </source>
</evidence>
<comment type="caution">
    <text evidence="1">The sequence shown here is derived from an EMBL/GenBank/DDBJ whole genome shotgun (WGS) entry which is preliminary data.</text>
</comment>
<name>A0A2M8TUY5_PREIN</name>
<dbReference type="EMBL" id="PENG01000001">
    <property type="protein sequence ID" value="PJI27756.1"/>
    <property type="molecule type" value="Genomic_DNA"/>
</dbReference>
<protein>
    <submittedName>
        <fullName evidence="1">DUF1896 domain-containing protein</fullName>
    </submittedName>
</protein>
<dbReference type="InterPro" id="IPR036297">
    <property type="entry name" value="PG0816-like_sf"/>
</dbReference>
<dbReference type="RefSeq" id="WP_023983525.1">
    <property type="nucleotide sequence ID" value="NZ_PENG01000001.1"/>
</dbReference>
<accession>A0A2M8TUY5</accession>
<dbReference type="SUPFAM" id="SSF140753">
    <property type="entry name" value="PG0816-like"/>
    <property type="match status" value="1"/>
</dbReference>
<sequence length="138" mass="15649">MKQSDNGQELSYYGLYLRHYLQENRFQQASDADFINSRAALAAETFGRTRCEGYSVDSAQEQAMEALLDGLHRSAFALLTDVLENEFEGEVPLEAREAIVEALLPQVRQLCAQNERTEESLYTEITGIVVLYLERHGI</sequence>
<dbReference type="Pfam" id="PF08989">
    <property type="entry name" value="DUF1896"/>
    <property type="match status" value="1"/>
</dbReference>
<organism evidence="1 2">
    <name type="scientific">Prevotella intermedia</name>
    <dbReference type="NCBI Taxonomy" id="28131"/>
    <lineage>
        <taxon>Bacteria</taxon>
        <taxon>Pseudomonadati</taxon>
        <taxon>Bacteroidota</taxon>
        <taxon>Bacteroidia</taxon>
        <taxon>Bacteroidales</taxon>
        <taxon>Prevotellaceae</taxon>
        <taxon>Prevotella</taxon>
    </lineage>
</organism>